<proteinExistence type="predicted"/>
<sequence length="197" mass="20488">MHAYPHPATPTPQPPRRKRRILPLTVGIVVGLVLVGAILGLGTEENDGPGEIDPAFGAGVDATAQVGIGSTVRDGSFEFSVREVESGVASIGSDYTESVAQGAYVLVHLTVGNIGDEAQLLADSNQVLIDENGRRFDADTGAAVISLRGNDTFLNNINPGNTVEGTLVFDMPVDAQPVAIELHDSPFSGGVTVDLTN</sequence>
<dbReference type="RefSeq" id="WP_069850422.1">
    <property type="nucleotide sequence ID" value="NZ_CP014859.1"/>
</dbReference>
<dbReference type="Gene3D" id="2.60.40.1240">
    <property type="match status" value="1"/>
</dbReference>
<keyword evidence="2" id="KW-0472">Membrane</keyword>
<dbReference type="InterPro" id="IPR029050">
    <property type="entry name" value="Immunoprotect_excell_Ig-like"/>
</dbReference>
<dbReference type="Pfam" id="PF11611">
    <property type="entry name" value="DUF4352"/>
    <property type="match status" value="1"/>
</dbReference>
<feature type="transmembrane region" description="Helical" evidence="2">
    <location>
        <begin position="21"/>
        <end position="42"/>
    </location>
</feature>
<feature type="domain" description="DUF4352" evidence="3">
    <location>
        <begin position="67"/>
        <end position="190"/>
    </location>
</feature>
<evidence type="ECO:0000256" key="1">
    <source>
        <dbReference type="ARBA" id="ARBA00022729"/>
    </source>
</evidence>
<dbReference type="Proteomes" id="UP000095210">
    <property type="component" value="Chromosome"/>
</dbReference>
<organism evidence="4 5">
    <name type="scientific">Actinoalloteichus hymeniacidonis</name>
    <dbReference type="NCBI Taxonomy" id="340345"/>
    <lineage>
        <taxon>Bacteria</taxon>
        <taxon>Bacillati</taxon>
        <taxon>Actinomycetota</taxon>
        <taxon>Actinomycetes</taxon>
        <taxon>Pseudonocardiales</taxon>
        <taxon>Pseudonocardiaceae</taxon>
        <taxon>Actinoalloteichus</taxon>
    </lineage>
</organism>
<keyword evidence="2" id="KW-1133">Transmembrane helix</keyword>
<evidence type="ECO:0000313" key="5">
    <source>
        <dbReference type="Proteomes" id="UP000095210"/>
    </source>
</evidence>
<dbReference type="InterPro" id="IPR029051">
    <property type="entry name" value="DUF4352"/>
</dbReference>
<keyword evidence="5" id="KW-1185">Reference proteome</keyword>
<keyword evidence="1" id="KW-0732">Signal</keyword>
<reference evidence="5" key="1">
    <citation type="submission" date="2016-03" db="EMBL/GenBank/DDBJ databases">
        <title>Complete genome sequence of the type strain Actinoalloteichus hymeniacidonis DSM 45092.</title>
        <authorList>
            <person name="Schaffert L."/>
            <person name="Albersmeier A."/>
            <person name="Winkler A."/>
            <person name="Kalinowski J."/>
            <person name="Zotchev S."/>
            <person name="Ruckert C."/>
        </authorList>
    </citation>
    <scope>NUCLEOTIDE SEQUENCE [LARGE SCALE GENOMIC DNA]</scope>
    <source>
        <strain evidence="5">HPA177(T) (DSM 45092(T))</strain>
    </source>
</reference>
<dbReference type="AlphaFoldDB" id="A0AAC9HRY1"/>
<name>A0AAC9HRY1_9PSEU</name>
<keyword evidence="2" id="KW-0812">Transmembrane</keyword>
<evidence type="ECO:0000256" key="2">
    <source>
        <dbReference type="SAM" id="Phobius"/>
    </source>
</evidence>
<dbReference type="KEGG" id="ahm:TL08_17340"/>
<evidence type="ECO:0000313" key="4">
    <source>
        <dbReference type="EMBL" id="AOS64268.1"/>
    </source>
</evidence>
<gene>
    <name evidence="4" type="ORF">TL08_17340</name>
</gene>
<dbReference type="EMBL" id="CP014859">
    <property type="protein sequence ID" value="AOS64268.1"/>
    <property type="molecule type" value="Genomic_DNA"/>
</dbReference>
<evidence type="ECO:0000259" key="3">
    <source>
        <dbReference type="Pfam" id="PF11611"/>
    </source>
</evidence>
<protein>
    <submittedName>
        <fullName evidence="4">DUF4352 family protein</fullName>
    </submittedName>
</protein>
<accession>A0AAC9HRY1</accession>